<dbReference type="RefSeq" id="WP_347299040.1">
    <property type="nucleotide sequence ID" value="NZ_CP142436.1"/>
</dbReference>
<protein>
    <submittedName>
        <fullName evidence="5">S24 family peptidase</fullName>
    </submittedName>
</protein>
<evidence type="ECO:0000256" key="1">
    <source>
        <dbReference type="ARBA" id="ARBA00023015"/>
    </source>
</evidence>
<dbReference type="CDD" id="cd00093">
    <property type="entry name" value="HTH_XRE"/>
    <property type="match status" value="1"/>
</dbReference>
<dbReference type="PANTHER" id="PTHR40661:SF1">
    <property type="entry name" value="HTH CRO_C1-TYPE DOMAIN-CONTAINING PROTEIN"/>
    <property type="match status" value="1"/>
</dbReference>
<keyword evidence="3" id="KW-0804">Transcription</keyword>
<accession>A0AB74TWU6</accession>
<evidence type="ECO:0000256" key="3">
    <source>
        <dbReference type="ARBA" id="ARBA00023163"/>
    </source>
</evidence>
<evidence type="ECO:0000256" key="2">
    <source>
        <dbReference type="ARBA" id="ARBA00023125"/>
    </source>
</evidence>
<proteinExistence type="predicted"/>
<dbReference type="AlphaFoldDB" id="A0AB74TWU6"/>
<dbReference type="CDD" id="cd06529">
    <property type="entry name" value="S24_LexA-like"/>
    <property type="match status" value="1"/>
</dbReference>
<evidence type="ECO:0000313" key="5">
    <source>
        <dbReference type="EMBL" id="XBC50939.1"/>
    </source>
</evidence>
<dbReference type="InterPro" id="IPR001387">
    <property type="entry name" value="Cro/C1-type_HTH"/>
</dbReference>
<dbReference type="Gene3D" id="1.10.260.40">
    <property type="entry name" value="lambda repressor-like DNA-binding domains"/>
    <property type="match status" value="1"/>
</dbReference>
<organism evidence="5">
    <name type="scientific">Dolosigranulum savutiense</name>
    <dbReference type="NCBI Taxonomy" id="3110288"/>
    <lineage>
        <taxon>Bacteria</taxon>
        <taxon>Bacillati</taxon>
        <taxon>Bacillota</taxon>
        <taxon>Bacilli</taxon>
        <taxon>Lactobacillales</taxon>
        <taxon>Carnobacteriaceae</taxon>
        <taxon>Dolosigranulum</taxon>
    </lineage>
</organism>
<reference evidence="5" key="1">
    <citation type="submission" date="2023-12" db="EMBL/GenBank/DDBJ databases">
        <title>Dolosigranulum savutii sp. nov. isolated from human upper respiratory samples collected in Botswana.</title>
        <authorList>
            <person name="Kelly M.S."/>
        </authorList>
    </citation>
    <scope>NUCLEOTIDE SEQUENCE</scope>
    <source>
        <strain evidence="5">MSK211</strain>
    </source>
</reference>
<dbReference type="PROSITE" id="PS50943">
    <property type="entry name" value="HTH_CROC1"/>
    <property type="match status" value="1"/>
</dbReference>
<dbReference type="Gene3D" id="2.10.109.10">
    <property type="entry name" value="Umud Fragment, subunit A"/>
    <property type="match status" value="1"/>
</dbReference>
<dbReference type="GO" id="GO:0003677">
    <property type="term" value="F:DNA binding"/>
    <property type="evidence" value="ECO:0007669"/>
    <property type="project" value="UniProtKB-KW"/>
</dbReference>
<keyword evidence="2" id="KW-0238">DNA-binding</keyword>
<dbReference type="EMBL" id="CP142436">
    <property type="protein sequence ID" value="XBC50939.1"/>
    <property type="molecule type" value="Genomic_DNA"/>
</dbReference>
<feature type="domain" description="HTH cro/C1-type" evidence="4">
    <location>
        <begin position="7"/>
        <end position="62"/>
    </location>
</feature>
<dbReference type="InterPro" id="IPR039418">
    <property type="entry name" value="LexA-like"/>
</dbReference>
<dbReference type="SUPFAM" id="SSF47413">
    <property type="entry name" value="lambda repressor-like DNA-binding domains"/>
    <property type="match status" value="1"/>
</dbReference>
<dbReference type="InterPro" id="IPR036286">
    <property type="entry name" value="LexA/Signal_pep-like_sf"/>
</dbReference>
<dbReference type="Pfam" id="PF13443">
    <property type="entry name" value="HTH_26"/>
    <property type="match status" value="1"/>
</dbReference>
<dbReference type="InterPro" id="IPR010982">
    <property type="entry name" value="Lambda_DNA-bd_dom_sf"/>
</dbReference>
<gene>
    <name evidence="5" type="ORF">VUQ07_06770</name>
</gene>
<sequence>MSLENHLKEMIIQKAGNLKEFSRVANIPYTTVRSILERGVMNAKTQNILDMCDALGITPETLLEMDNGIVSDIVNTVSQLNPHRQTKVYNFATDQLNEQRVEETPAIYHTVQVYSLLSAGTGIVDLDPTDTTEIELNGHVPPHDLAFEVRGDSMEPVFENGEIVFVKKTQDIHNGQIIAVQINEEAYIKKVYITNDHMRLVSLNKEYEDIIANENDDIRIVGKVLI</sequence>
<dbReference type="SUPFAM" id="SSF51306">
    <property type="entry name" value="LexA/Signal peptidase"/>
    <property type="match status" value="1"/>
</dbReference>
<evidence type="ECO:0000259" key="4">
    <source>
        <dbReference type="PROSITE" id="PS50943"/>
    </source>
</evidence>
<name>A0AB74TWU6_9LACT</name>
<dbReference type="InterPro" id="IPR015927">
    <property type="entry name" value="Peptidase_S24_S26A/B/C"/>
</dbReference>
<dbReference type="Pfam" id="PF00717">
    <property type="entry name" value="Peptidase_S24"/>
    <property type="match status" value="1"/>
</dbReference>
<dbReference type="PANTHER" id="PTHR40661">
    <property type="match status" value="1"/>
</dbReference>
<keyword evidence="1" id="KW-0805">Transcription regulation</keyword>